<dbReference type="OrthoDB" id="1924921at2759"/>
<feature type="transmembrane region" description="Helical" evidence="1">
    <location>
        <begin position="286"/>
        <end position="309"/>
    </location>
</feature>
<gene>
    <name evidence="2" type="ORF">E3N88_11266</name>
</gene>
<evidence type="ECO:0008006" key="4">
    <source>
        <dbReference type="Google" id="ProtNLM"/>
    </source>
</evidence>
<keyword evidence="1" id="KW-0472">Membrane</keyword>
<feature type="transmembrane region" description="Helical" evidence="1">
    <location>
        <begin position="249"/>
        <end position="274"/>
    </location>
</feature>
<dbReference type="Proteomes" id="UP000326396">
    <property type="component" value="Linkage Group LG13"/>
</dbReference>
<name>A0A5N6PD12_9ASTR</name>
<feature type="transmembrane region" description="Helical" evidence="1">
    <location>
        <begin position="321"/>
        <end position="343"/>
    </location>
</feature>
<dbReference type="EMBL" id="SZYD01000005">
    <property type="protein sequence ID" value="KAD6119995.1"/>
    <property type="molecule type" value="Genomic_DNA"/>
</dbReference>
<proteinExistence type="predicted"/>
<accession>A0A5N6PD12</accession>
<reference evidence="2 3" key="1">
    <citation type="submission" date="2019-05" db="EMBL/GenBank/DDBJ databases">
        <title>Mikania micrantha, genome provides insights into the molecular mechanism of rapid growth.</title>
        <authorList>
            <person name="Liu B."/>
        </authorList>
    </citation>
    <scope>NUCLEOTIDE SEQUENCE [LARGE SCALE GENOMIC DNA]</scope>
    <source>
        <strain evidence="2">NLD-2019</strain>
        <tissue evidence="2">Leaf</tissue>
    </source>
</reference>
<dbReference type="PANTHER" id="PTHR38937:SF2">
    <property type="entry name" value="MEMBRANE PROTEIN OF ER BODY-LIKE PROTEIN ISOFORM X1"/>
    <property type="match status" value="1"/>
</dbReference>
<comment type="caution">
    <text evidence="2">The sequence shown here is derived from an EMBL/GenBank/DDBJ whole genome shotgun (WGS) entry which is preliminary data.</text>
</comment>
<keyword evidence="3" id="KW-1185">Reference proteome</keyword>
<dbReference type="InterPro" id="IPR052843">
    <property type="entry name" value="ER_body_metal_sequester"/>
</dbReference>
<evidence type="ECO:0000313" key="3">
    <source>
        <dbReference type="Proteomes" id="UP000326396"/>
    </source>
</evidence>
<dbReference type="PANTHER" id="PTHR38937">
    <property type="entry name" value="MEMBRANE PROTEIN OF ER BODY-LIKE PROTEIN"/>
    <property type="match status" value="1"/>
</dbReference>
<organism evidence="2 3">
    <name type="scientific">Mikania micrantha</name>
    <name type="common">bitter vine</name>
    <dbReference type="NCBI Taxonomy" id="192012"/>
    <lineage>
        <taxon>Eukaryota</taxon>
        <taxon>Viridiplantae</taxon>
        <taxon>Streptophyta</taxon>
        <taxon>Embryophyta</taxon>
        <taxon>Tracheophyta</taxon>
        <taxon>Spermatophyta</taxon>
        <taxon>Magnoliopsida</taxon>
        <taxon>eudicotyledons</taxon>
        <taxon>Gunneridae</taxon>
        <taxon>Pentapetalae</taxon>
        <taxon>asterids</taxon>
        <taxon>campanulids</taxon>
        <taxon>Asterales</taxon>
        <taxon>Asteraceae</taxon>
        <taxon>Asteroideae</taxon>
        <taxon>Heliantheae alliance</taxon>
        <taxon>Eupatorieae</taxon>
        <taxon>Mikania</taxon>
    </lineage>
</organism>
<evidence type="ECO:0000256" key="1">
    <source>
        <dbReference type="SAM" id="Phobius"/>
    </source>
</evidence>
<keyword evidence="1" id="KW-1133">Transmembrane helix</keyword>
<dbReference type="AlphaFoldDB" id="A0A5N6PD12"/>
<keyword evidence="1" id="KW-0812">Transmembrane</keyword>
<feature type="transmembrane region" description="Helical" evidence="1">
    <location>
        <begin position="197"/>
        <end position="219"/>
    </location>
</feature>
<evidence type="ECO:0000313" key="2">
    <source>
        <dbReference type="EMBL" id="KAD6119995.1"/>
    </source>
</evidence>
<protein>
    <recommendedName>
        <fullName evidence="4">Membrane protein of ER body-like protein</fullName>
    </recommendedName>
</protein>
<sequence>MADAAVEQRRPKAEEGAVTDVFDASNISKFDDIGDGTTNRKHEILQEGSSKNFGEVLEEETMELEFEKVQPKLATHSMHCPYCKSEIRRVILRRKLITGLDRVDLVGCSSCLSLFTCSENGCFSPFDVFKKRSETSTNHVVRGNETIVVAPSRGRSWLGHEGVLVEILKSIVYGGLMEVIASLSVVASAAASNAVALSIVSLSLANLIGGVFIIGHNIWDLRDDCYKYNSSQHTNEGATKKYNELLGQVNYFSLHVLFAILSFLVFGMVPPVVYGYSFHETNDKNFTLVMAATASLLCVLLLTILKAYINKCTFVEYFKMVVYYIIIAVLASGVSYVAGNLAARLMKELGWFNTSSDGDMPCLSRAIIPNLESF</sequence>
<feature type="transmembrane region" description="Helical" evidence="1">
    <location>
        <begin position="171"/>
        <end position="191"/>
    </location>
</feature>